<reference evidence="3 4" key="1">
    <citation type="submission" date="2020-06" db="EMBL/GenBank/DDBJ databases">
        <title>Nonomuraea sp. SMC257, a novel actinomycete isolated from soil.</title>
        <authorList>
            <person name="Chanama M."/>
        </authorList>
    </citation>
    <scope>NUCLEOTIDE SEQUENCE [LARGE SCALE GENOMIC DNA]</scope>
    <source>
        <strain evidence="3 4">SMC257</strain>
    </source>
</reference>
<sequence length="239" mass="26624">MYRLIDKESQHVLLVAEDLQGFFIEPSQEFSSDIILLGVPRTPPPPSGIVDDVELHVMDHQCKRIGAYYIRRANFGTSNEIGRSDDLVNVVSSFHGYAYPHPYAGDIWRRWALGGIKLGEWASRPTDTHDSWLHVAQTVWFESGRRAIRYGADSTVSMDGSTINSEPSFYCATGEAVNGAGGYFGSSLSGLADCLSSVRKASLQVIWNEARHSRERLGEEFFTSAVNLMQEFGIEVTLR</sequence>
<name>A0A7Y6IK30_9ACTN</name>
<dbReference type="InterPro" id="IPR000468">
    <property type="entry name" value="Barstar"/>
</dbReference>
<dbReference type="Pfam" id="PF01337">
    <property type="entry name" value="Barstar"/>
    <property type="match status" value="1"/>
</dbReference>
<proteinExistence type="inferred from homology"/>
<gene>
    <name evidence="3" type="ORF">HTZ77_43950</name>
</gene>
<comment type="similarity">
    <text evidence="1">Belongs to the barstar family.</text>
</comment>
<evidence type="ECO:0000313" key="3">
    <source>
        <dbReference type="EMBL" id="NUW38304.1"/>
    </source>
</evidence>
<organism evidence="3 4">
    <name type="scientific">Nonomuraea montanisoli</name>
    <dbReference type="NCBI Taxonomy" id="2741721"/>
    <lineage>
        <taxon>Bacteria</taxon>
        <taxon>Bacillati</taxon>
        <taxon>Actinomycetota</taxon>
        <taxon>Actinomycetes</taxon>
        <taxon>Streptosporangiales</taxon>
        <taxon>Streptosporangiaceae</taxon>
        <taxon>Nonomuraea</taxon>
    </lineage>
</organism>
<dbReference type="InterPro" id="IPR035905">
    <property type="entry name" value="Barstar-like_sf"/>
</dbReference>
<keyword evidence="4" id="KW-1185">Reference proteome</keyword>
<evidence type="ECO:0000259" key="2">
    <source>
        <dbReference type="Pfam" id="PF01337"/>
    </source>
</evidence>
<feature type="domain" description="Barstar (barnase inhibitor)" evidence="2">
    <location>
        <begin position="155"/>
        <end position="232"/>
    </location>
</feature>
<evidence type="ECO:0000256" key="1">
    <source>
        <dbReference type="ARBA" id="ARBA00006845"/>
    </source>
</evidence>
<dbReference type="AlphaFoldDB" id="A0A7Y6IK30"/>
<dbReference type="SUPFAM" id="SSF52038">
    <property type="entry name" value="Barstar-related"/>
    <property type="match status" value="1"/>
</dbReference>
<dbReference type="Proteomes" id="UP000586042">
    <property type="component" value="Unassembled WGS sequence"/>
</dbReference>
<accession>A0A7Y6IK30</accession>
<protein>
    <submittedName>
        <fullName evidence="3">Barstar family protein</fullName>
    </submittedName>
</protein>
<evidence type="ECO:0000313" key="4">
    <source>
        <dbReference type="Proteomes" id="UP000586042"/>
    </source>
</evidence>
<comment type="caution">
    <text evidence="3">The sequence shown here is derived from an EMBL/GenBank/DDBJ whole genome shotgun (WGS) entry which is preliminary data.</text>
</comment>
<dbReference type="EMBL" id="JABWGN010000030">
    <property type="protein sequence ID" value="NUW38304.1"/>
    <property type="molecule type" value="Genomic_DNA"/>
</dbReference>
<dbReference type="Gene3D" id="3.30.370.10">
    <property type="entry name" value="Barstar-like"/>
    <property type="match status" value="1"/>
</dbReference>